<dbReference type="OrthoDB" id="413653at2759"/>
<dbReference type="PANTHER" id="PTHR38567:SF1">
    <property type="entry name" value="DUF4291 DOMAIN-CONTAINING PROTEIN"/>
    <property type="match status" value="1"/>
</dbReference>
<sequence length="218" mass="24953">MNSHLLTEPYETALAHWPATGQVILAQHTDTHVVVYQAYNPAIAAALVRAKSFHAPEVAAAGFIMTRMTWIKTNFFWMMYRSAWATSKNQDRVVALYLKRAGFDALVAEGVLSSFDDESSRASTIDEWRVQLHQSNIRLQWDPDHHPNGRKHATRRAIQMGVRRDALLRLSHDVVEDIVDVTDYVAAMRRGDAEEEHEWLARLIVPIEREYTIQSTET</sequence>
<dbReference type="EMBL" id="VJMH01007060">
    <property type="protein sequence ID" value="KAF0685682.1"/>
    <property type="molecule type" value="Genomic_DNA"/>
</dbReference>
<accession>A0A485LKC0</accession>
<protein>
    <submittedName>
        <fullName evidence="2">Aste57867_22467 protein</fullName>
    </submittedName>
</protein>
<dbReference type="AlphaFoldDB" id="A0A485LKC0"/>
<dbReference type="PANTHER" id="PTHR38567">
    <property type="entry name" value="DUF4291 DOMAIN-CONTAINING PROTEIN"/>
    <property type="match status" value="1"/>
</dbReference>
<evidence type="ECO:0000313" key="2">
    <source>
        <dbReference type="EMBL" id="VFT99127.1"/>
    </source>
</evidence>
<keyword evidence="3" id="KW-1185">Reference proteome</keyword>
<dbReference type="InterPro" id="IPR025633">
    <property type="entry name" value="DUF4291"/>
</dbReference>
<evidence type="ECO:0000313" key="3">
    <source>
        <dbReference type="Proteomes" id="UP000332933"/>
    </source>
</evidence>
<organism evidence="2 3">
    <name type="scientific">Aphanomyces stellatus</name>
    <dbReference type="NCBI Taxonomy" id="120398"/>
    <lineage>
        <taxon>Eukaryota</taxon>
        <taxon>Sar</taxon>
        <taxon>Stramenopiles</taxon>
        <taxon>Oomycota</taxon>
        <taxon>Saprolegniomycetes</taxon>
        <taxon>Saprolegniales</taxon>
        <taxon>Verrucalvaceae</taxon>
        <taxon>Aphanomyces</taxon>
    </lineage>
</organism>
<evidence type="ECO:0000313" key="1">
    <source>
        <dbReference type="EMBL" id="KAF0685682.1"/>
    </source>
</evidence>
<dbReference type="Pfam" id="PF14124">
    <property type="entry name" value="DUF4291"/>
    <property type="match status" value="1"/>
</dbReference>
<reference evidence="2 3" key="1">
    <citation type="submission" date="2019-03" db="EMBL/GenBank/DDBJ databases">
        <authorList>
            <person name="Gaulin E."/>
            <person name="Dumas B."/>
        </authorList>
    </citation>
    <scope>NUCLEOTIDE SEQUENCE [LARGE SCALE GENOMIC DNA]</scope>
    <source>
        <strain evidence="2">CBS 568.67</strain>
    </source>
</reference>
<proteinExistence type="predicted"/>
<reference evidence="1" key="2">
    <citation type="submission" date="2019-06" db="EMBL/GenBank/DDBJ databases">
        <title>Genomics analysis of Aphanomyces spp. identifies a new class of oomycete effector associated with host adaptation.</title>
        <authorList>
            <person name="Gaulin E."/>
        </authorList>
    </citation>
    <scope>NUCLEOTIDE SEQUENCE</scope>
    <source>
        <strain evidence="1">CBS 578.67</strain>
    </source>
</reference>
<gene>
    <name evidence="2" type="primary">Aste57867_22467</name>
    <name evidence="1" type="ORF">As57867_022397</name>
    <name evidence="2" type="ORF">ASTE57867_22467</name>
</gene>
<dbReference type="Proteomes" id="UP000332933">
    <property type="component" value="Unassembled WGS sequence"/>
</dbReference>
<name>A0A485LKC0_9STRA</name>
<dbReference type="EMBL" id="CAADRA010007086">
    <property type="protein sequence ID" value="VFT99127.1"/>
    <property type="molecule type" value="Genomic_DNA"/>
</dbReference>